<evidence type="ECO:0000313" key="2">
    <source>
        <dbReference type="Proteomes" id="UP000295293"/>
    </source>
</evidence>
<evidence type="ECO:0000313" key="1">
    <source>
        <dbReference type="EMBL" id="TDR40790.1"/>
    </source>
</evidence>
<dbReference type="Proteomes" id="UP000295293">
    <property type="component" value="Unassembled WGS sequence"/>
</dbReference>
<accession>A0A4V3DLR1</accession>
<dbReference type="AlphaFoldDB" id="A0A4V3DLR1"/>
<name>A0A4V3DLR1_9GAMM</name>
<organism evidence="1 2">
    <name type="scientific">Tahibacter aquaticus</name>
    <dbReference type="NCBI Taxonomy" id="520092"/>
    <lineage>
        <taxon>Bacteria</taxon>
        <taxon>Pseudomonadati</taxon>
        <taxon>Pseudomonadota</taxon>
        <taxon>Gammaproteobacteria</taxon>
        <taxon>Lysobacterales</taxon>
        <taxon>Rhodanobacteraceae</taxon>
        <taxon>Tahibacter</taxon>
    </lineage>
</organism>
<dbReference type="EMBL" id="SNZH01000012">
    <property type="protein sequence ID" value="TDR40790.1"/>
    <property type="molecule type" value="Genomic_DNA"/>
</dbReference>
<evidence type="ECO:0008006" key="3">
    <source>
        <dbReference type="Google" id="ProtNLM"/>
    </source>
</evidence>
<protein>
    <recommendedName>
        <fullName evidence="3">Phytoene synthase</fullName>
    </recommendedName>
</protein>
<comment type="caution">
    <text evidence="1">The sequence shown here is derived from an EMBL/GenBank/DDBJ whole genome shotgun (WGS) entry which is preliminary data.</text>
</comment>
<sequence length="278" mass="30233">MSEADAAFASFVAKLEQAYPEFRVLRPFLARRGVAELAFEGISHELSQAVFHLPELSIALNKLQWWGEELARWGLGEARHPLTRGLPPQAAAATAASAASAVAALQRAATQAHDAVPASDFDNQLVLLQPAFAAIESLRALLLGRAVAPQASARLAALSHLLRQLARLPLVENREAPALPMQLLARHQLARITLTQPGAAREAAVSEQLASISAALAGLSTSGLEHMDWVSRVRWRCEQWRARPVAGSGDAFPTLWGRLNRAPWSLSWHAWRELRRGG</sequence>
<keyword evidence="2" id="KW-1185">Reference proteome</keyword>
<proteinExistence type="predicted"/>
<dbReference type="OrthoDB" id="5959054at2"/>
<gene>
    <name evidence="1" type="ORF">DFR29_112104</name>
</gene>
<dbReference type="RefSeq" id="WP_133820157.1">
    <property type="nucleotide sequence ID" value="NZ_SNZH01000012.1"/>
</dbReference>
<reference evidence="1 2" key="1">
    <citation type="submission" date="2019-03" db="EMBL/GenBank/DDBJ databases">
        <title>Genomic Encyclopedia of Type Strains, Phase IV (KMG-IV): sequencing the most valuable type-strain genomes for metagenomic binning, comparative biology and taxonomic classification.</title>
        <authorList>
            <person name="Goeker M."/>
        </authorList>
    </citation>
    <scope>NUCLEOTIDE SEQUENCE [LARGE SCALE GENOMIC DNA]</scope>
    <source>
        <strain evidence="1 2">DSM 21667</strain>
    </source>
</reference>